<evidence type="ECO:0000256" key="13">
    <source>
        <dbReference type="ARBA" id="ARBA00078531"/>
    </source>
</evidence>
<dbReference type="GO" id="GO:0005829">
    <property type="term" value="C:cytosol"/>
    <property type="evidence" value="ECO:0007669"/>
    <property type="project" value="TreeGrafter"/>
</dbReference>
<comment type="similarity">
    <text evidence="2">Belongs to the HesA/MoeB/ThiF family.</text>
</comment>
<evidence type="ECO:0000256" key="11">
    <source>
        <dbReference type="ARBA" id="ARBA00075110"/>
    </source>
</evidence>
<accession>A0A510X6P8</accession>
<evidence type="ECO:0000256" key="10">
    <source>
        <dbReference type="ARBA" id="ARBA00073635"/>
    </source>
</evidence>
<dbReference type="InterPro" id="IPR001763">
    <property type="entry name" value="Rhodanese-like_dom"/>
</dbReference>
<evidence type="ECO:0000256" key="8">
    <source>
        <dbReference type="ARBA" id="ARBA00063809"/>
    </source>
</evidence>
<dbReference type="OrthoDB" id="9804286at2"/>
<protein>
    <recommendedName>
        <fullName evidence="10">Molybdopterin-synthase adenylyltransferase</fullName>
        <ecNumber evidence="9">2.7.7.80</ecNumber>
    </recommendedName>
    <alternativeName>
        <fullName evidence="13">MoaD protein adenylase</fullName>
    </alternativeName>
    <alternativeName>
        <fullName evidence="11">Molybdopterin-converting factor subunit 1 adenylase</fullName>
    </alternativeName>
    <alternativeName>
        <fullName evidence="12">Sulfur carrier protein MoaD adenylyltransferase</fullName>
    </alternativeName>
</protein>
<dbReference type="RefSeq" id="WP_146801383.1">
    <property type="nucleotide sequence ID" value="NZ_BJUK01000003.1"/>
</dbReference>
<name>A0A510X6P8_9GAMM</name>
<comment type="pathway">
    <text evidence="1">Cofactor biosynthesis; molybdopterin biosynthesis.</text>
</comment>
<dbReference type="InterPro" id="IPR045886">
    <property type="entry name" value="ThiF/MoeB/HesA"/>
</dbReference>
<dbReference type="Gene3D" id="3.40.50.720">
    <property type="entry name" value="NAD(P)-binding Rossmann-like Domain"/>
    <property type="match status" value="1"/>
</dbReference>
<dbReference type="Pfam" id="PF00899">
    <property type="entry name" value="ThiF"/>
    <property type="match status" value="1"/>
</dbReference>
<reference evidence="15 16" key="1">
    <citation type="submission" date="2019-07" db="EMBL/GenBank/DDBJ databases">
        <title>Whole genome shotgun sequence of Halomonas pacifica NBRC 102220.</title>
        <authorList>
            <person name="Hosoyama A."/>
            <person name="Uohara A."/>
            <person name="Ohji S."/>
            <person name="Ichikawa N."/>
        </authorList>
    </citation>
    <scope>NUCLEOTIDE SEQUENCE [LARGE SCALE GENOMIC DNA]</scope>
    <source>
        <strain evidence="15 16">NBRC 102220</strain>
    </source>
</reference>
<dbReference type="InterPro" id="IPR000594">
    <property type="entry name" value="ThiF_NAD_FAD-bd"/>
</dbReference>
<dbReference type="InterPro" id="IPR036873">
    <property type="entry name" value="Rhodanese-like_dom_sf"/>
</dbReference>
<dbReference type="CDD" id="cd00158">
    <property type="entry name" value="RHOD"/>
    <property type="match status" value="1"/>
</dbReference>
<dbReference type="InterPro" id="IPR035985">
    <property type="entry name" value="Ubiquitin-activating_enz"/>
</dbReference>
<dbReference type="AlphaFoldDB" id="A0A510X6P8"/>
<dbReference type="GO" id="GO:0004792">
    <property type="term" value="F:thiosulfate-cyanide sulfurtransferase activity"/>
    <property type="evidence" value="ECO:0007669"/>
    <property type="project" value="TreeGrafter"/>
</dbReference>
<proteinExistence type="inferred from homology"/>
<evidence type="ECO:0000256" key="9">
    <source>
        <dbReference type="ARBA" id="ARBA00066884"/>
    </source>
</evidence>
<dbReference type="GO" id="GO:0005524">
    <property type="term" value="F:ATP binding"/>
    <property type="evidence" value="ECO:0007669"/>
    <property type="project" value="UniProtKB-KW"/>
</dbReference>
<sequence>MQLPPLVDPTATLGKEEISRYSRHLLIPDVGLDGQRRLKSARVLVIGAGGLGSPTLLYLAAAGVGTLGIIDFDVVDESNLQRQVIHKVSTVGQRKVESAAAAIRELNPYVNLELHTDRLEAEMAVQLFSQYDLILDGTDNFATRYLVNDACVLAGKPYVWGSIFRFEGQVSVFWEDAPRGAGLNYRDLYPEPPPPELAPSCSEGGVLGILCASIGSIMATEAVKLITGIGEPLLGRLMVYDALDMTYRQIALRRAPDRRPITELSDYQAFCGLNRPLGVQESDIPSISAVELKALRERGAHHEVIDVRERTEWDIVHIDGARHMPKSSSIATEIEACFGKDTPLILHCKSGLRSKAVLLDLQRLGFSDVRNLEGGILAWIRDVDATLPSY</sequence>
<dbReference type="Pfam" id="PF00581">
    <property type="entry name" value="Rhodanese"/>
    <property type="match status" value="1"/>
</dbReference>
<evidence type="ECO:0000256" key="12">
    <source>
        <dbReference type="ARBA" id="ARBA00075328"/>
    </source>
</evidence>
<comment type="function">
    <text evidence="7">Catalyzes the adenylation by ATP of the carboxyl group of the C-terminal glycine of sulfur carrier protein MoaD.</text>
</comment>
<evidence type="ECO:0000256" key="1">
    <source>
        <dbReference type="ARBA" id="ARBA00005046"/>
    </source>
</evidence>
<evidence type="ECO:0000256" key="4">
    <source>
        <dbReference type="ARBA" id="ARBA00022741"/>
    </source>
</evidence>
<evidence type="ECO:0000259" key="14">
    <source>
        <dbReference type="PROSITE" id="PS50206"/>
    </source>
</evidence>
<dbReference type="PANTHER" id="PTHR10953">
    <property type="entry name" value="UBIQUITIN-ACTIVATING ENZYME E1"/>
    <property type="match status" value="1"/>
</dbReference>
<dbReference type="SMART" id="SM00450">
    <property type="entry name" value="RHOD"/>
    <property type="match status" value="1"/>
</dbReference>
<keyword evidence="4" id="KW-0547">Nucleotide-binding</keyword>
<dbReference type="GO" id="GO:0008146">
    <property type="term" value="F:sulfotransferase activity"/>
    <property type="evidence" value="ECO:0007669"/>
    <property type="project" value="TreeGrafter"/>
</dbReference>
<evidence type="ECO:0000313" key="15">
    <source>
        <dbReference type="EMBL" id="GEK46115.1"/>
    </source>
</evidence>
<keyword evidence="5" id="KW-0067">ATP-binding</keyword>
<keyword evidence="3 15" id="KW-0808">Transferase</keyword>
<dbReference type="NCBIfam" id="NF004281">
    <property type="entry name" value="PRK05690.1"/>
    <property type="match status" value="1"/>
</dbReference>
<dbReference type="GO" id="GO:0061605">
    <property type="term" value="F:molybdopterin-synthase adenylyltransferase activity"/>
    <property type="evidence" value="ECO:0007669"/>
    <property type="project" value="UniProtKB-EC"/>
</dbReference>
<keyword evidence="16" id="KW-1185">Reference proteome</keyword>
<dbReference type="CDD" id="cd00757">
    <property type="entry name" value="ThiF_MoeB_HesA_family"/>
    <property type="match status" value="1"/>
</dbReference>
<evidence type="ECO:0000256" key="6">
    <source>
        <dbReference type="ARBA" id="ARBA00052218"/>
    </source>
</evidence>
<dbReference type="EC" id="2.7.7.80" evidence="9"/>
<feature type="domain" description="Rhodanese" evidence="14">
    <location>
        <begin position="298"/>
        <end position="388"/>
    </location>
</feature>
<dbReference type="Proteomes" id="UP000321275">
    <property type="component" value="Unassembled WGS sequence"/>
</dbReference>
<dbReference type="GO" id="GO:0008641">
    <property type="term" value="F:ubiquitin-like modifier activating enzyme activity"/>
    <property type="evidence" value="ECO:0007669"/>
    <property type="project" value="InterPro"/>
</dbReference>
<comment type="subunit">
    <text evidence="8">Homodimer. Forms a stable heterotetrameric complex of 2 MoeB and 2 MoaD during adenylation of MoaD.</text>
</comment>
<dbReference type="SUPFAM" id="SSF69572">
    <property type="entry name" value="Activating enzymes of the ubiquitin-like proteins"/>
    <property type="match status" value="1"/>
</dbReference>
<organism evidence="15 16">
    <name type="scientific">Bisbaumannia pacifica</name>
    <dbReference type="NCBI Taxonomy" id="77098"/>
    <lineage>
        <taxon>Bacteria</taxon>
        <taxon>Pseudomonadati</taxon>
        <taxon>Pseudomonadota</taxon>
        <taxon>Gammaproteobacteria</taxon>
        <taxon>Oceanospirillales</taxon>
        <taxon>Halomonadaceae</taxon>
        <taxon>Bisbaumannia</taxon>
    </lineage>
</organism>
<dbReference type="EMBL" id="BJUK01000003">
    <property type="protein sequence ID" value="GEK46115.1"/>
    <property type="molecule type" value="Genomic_DNA"/>
</dbReference>
<evidence type="ECO:0000313" key="16">
    <source>
        <dbReference type="Proteomes" id="UP000321275"/>
    </source>
</evidence>
<comment type="caution">
    <text evidence="15">The sequence shown here is derived from an EMBL/GenBank/DDBJ whole genome shotgun (WGS) entry which is preliminary data.</text>
</comment>
<keyword evidence="15" id="KW-0548">Nucleotidyltransferase</keyword>
<dbReference type="Gene3D" id="3.40.250.10">
    <property type="entry name" value="Rhodanese-like domain"/>
    <property type="match status" value="1"/>
</dbReference>
<dbReference type="PANTHER" id="PTHR10953:SF102">
    <property type="entry name" value="ADENYLYLTRANSFERASE AND SULFURTRANSFERASE MOCS3"/>
    <property type="match status" value="1"/>
</dbReference>
<evidence type="ECO:0000256" key="3">
    <source>
        <dbReference type="ARBA" id="ARBA00022679"/>
    </source>
</evidence>
<evidence type="ECO:0000256" key="2">
    <source>
        <dbReference type="ARBA" id="ARBA00009919"/>
    </source>
</evidence>
<gene>
    <name evidence="15" type="primary">moeZ</name>
    <name evidence="15" type="ORF">HPA02_03980</name>
</gene>
<dbReference type="FunFam" id="3.40.50.720:FF:000033">
    <property type="entry name" value="Adenylyltransferase and sulfurtransferase MOCS3"/>
    <property type="match status" value="1"/>
</dbReference>
<evidence type="ECO:0000256" key="7">
    <source>
        <dbReference type="ARBA" id="ARBA00055169"/>
    </source>
</evidence>
<comment type="catalytic activity">
    <reaction evidence="6">
        <text>[molybdopterin-synthase sulfur-carrier protein]-C-terminal Gly-Gly + ATP + H(+) = [molybdopterin-synthase sulfur-carrier protein]-C-terminal Gly-Gly-AMP + diphosphate</text>
        <dbReference type="Rhea" id="RHEA:43616"/>
        <dbReference type="Rhea" id="RHEA-COMP:12159"/>
        <dbReference type="Rhea" id="RHEA-COMP:12202"/>
        <dbReference type="ChEBI" id="CHEBI:15378"/>
        <dbReference type="ChEBI" id="CHEBI:30616"/>
        <dbReference type="ChEBI" id="CHEBI:33019"/>
        <dbReference type="ChEBI" id="CHEBI:90618"/>
        <dbReference type="ChEBI" id="CHEBI:90778"/>
        <dbReference type="EC" id="2.7.7.80"/>
    </reaction>
</comment>
<dbReference type="PROSITE" id="PS50206">
    <property type="entry name" value="RHODANESE_3"/>
    <property type="match status" value="1"/>
</dbReference>
<evidence type="ECO:0000256" key="5">
    <source>
        <dbReference type="ARBA" id="ARBA00022840"/>
    </source>
</evidence>